<sequence length="380" mass="41113">MGSCLAYDVRQDVRMRAGIPLRLQPDAVFPAGHAVDIDAPTNSQAPQFPTSNTPTTRSKTKHKKSGESKPDRNPKKPPPKHPPTPEISPCSSRAPSPALSSSSRPPSPAPSNRDEPEYKYIIREIPAEFATQKTFYSLMATTIKQLSFSSITITLANRRSPGQKPTPNTPTFSVDEIPIRCPTLSICPRSFQFGHGLTKCTNKPICPNCPASHPPNKCPAKEPSCPSCNGPPSSMVMLVPQIQGGRSDRQHVLPVKIVNPASEVAKPSDPATNPTESEPHIGVIRGLIAFVTKTLSDLFPMQRTKIQAILEKHQKPFSTSTPNSPKHPHTAPREPPRAPPHPICRKHHSAEIFKFQISDDQGRGLGVTGTAAAAIPATTT</sequence>
<feature type="compositionally biased region" description="Polar residues" evidence="1">
    <location>
        <begin position="40"/>
        <end position="57"/>
    </location>
</feature>
<feature type="compositionally biased region" description="Basic and acidic residues" evidence="1">
    <location>
        <begin position="65"/>
        <end position="74"/>
    </location>
</feature>
<evidence type="ECO:0000256" key="1">
    <source>
        <dbReference type="SAM" id="MobiDB-lite"/>
    </source>
</evidence>
<evidence type="ECO:0000313" key="3">
    <source>
        <dbReference type="Proteomes" id="UP000719412"/>
    </source>
</evidence>
<feature type="region of interest" description="Disordered" evidence="1">
    <location>
        <begin position="34"/>
        <end position="114"/>
    </location>
</feature>
<feature type="region of interest" description="Disordered" evidence="1">
    <location>
        <begin position="315"/>
        <end position="344"/>
    </location>
</feature>
<accession>A0A8J6HL67</accession>
<dbReference type="Proteomes" id="UP000719412">
    <property type="component" value="Unassembled WGS sequence"/>
</dbReference>
<organism evidence="2 3">
    <name type="scientific">Tenebrio molitor</name>
    <name type="common">Yellow mealworm beetle</name>
    <dbReference type="NCBI Taxonomy" id="7067"/>
    <lineage>
        <taxon>Eukaryota</taxon>
        <taxon>Metazoa</taxon>
        <taxon>Ecdysozoa</taxon>
        <taxon>Arthropoda</taxon>
        <taxon>Hexapoda</taxon>
        <taxon>Insecta</taxon>
        <taxon>Pterygota</taxon>
        <taxon>Neoptera</taxon>
        <taxon>Endopterygota</taxon>
        <taxon>Coleoptera</taxon>
        <taxon>Polyphaga</taxon>
        <taxon>Cucujiformia</taxon>
        <taxon>Tenebrionidae</taxon>
        <taxon>Tenebrio</taxon>
    </lineage>
</organism>
<reference evidence="2" key="1">
    <citation type="journal article" date="2020" name="J Insects Food Feed">
        <title>The yellow mealworm (Tenebrio molitor) genome: a resource for the emerging insects as food and feed industry.</title>
        <authorList>
            <person name="Eriksson T."/>
            <person name="Andere A."/>
            <person name="Kelstrup H."/>
            <person name="Emery V."/>
            <person name="Picard C."/>
        </authorList>
    </citation>
    <scope>NUCLEOTIDE SEQUENCE</scope>
    <source>
        <strain evidence="2">Stoneville</strain>
        <tissue evidence="2">Whole head</tissue>
    </source>
</reference>
<reference evidence="2" key="2">
    <citation type="submission" date="2021-08" db="EMBL/GenBank/DDBJ databases">
        <authorList>
            <person name="Eriksson T."/>
        </authorList>
    </citation>
    <scope>NUCLEOTIDE SEQUENCE</scope>
    <source>
        <strain evidence="2">Stoneville</strain>
        <tissue evidence="2">Whole head</tissue>
    </source>
</reference>
<name>A0A8J6HL67_TENMO</name>
<dbReference type="AlphaFoldDB" id="A0A8J6HL67"/>
<feature type="compositionally biased region" description="Low complexity" evidence="1">
    <location>
        <begin position="87"/>
        <end position="104"/>
    </location>
</feature>
<protein>
    <submittedName>
        <fullName evidence="2">Uncharacterized protein</fullName>
    </submittedName>
</protein>
<dbReference type="EMBL" id="JABDTM020021738">
    <property type="protein sequence ID" value="KAH0816313.1"/>
    <property type="molecule type" value="Genomic_DNA"/>
</dbReference>
<gene>
    <name evidence="2" type="ORF">GEV33_006478</name>
</gene>
<evidence type="ECO:0000313" key="2">
    <source>
        <dbReference type="EMBL" id="KAH0816313.1"/>
    </source>
</evidence>
<comment type="caution">
    <text evidence="2">The sequence shown here is derived from an EMBL/GenBank/DDBJ whole genome shotgun (WGS) entry which is preliminary data.</text>
</comment>
<proteinExistence type="predicted"/>
<keyword evidence="3" id="KW-1185">Reference proteome</keyword>